<evidence type="ECO:0000256" key="1">
    <source>
        <dbReference type="ARBA" id="ARBA00011961"/>
    </source>
</evidence>
<gene>
    <name evidence="3" type="ORF">jhhlp_000490</name>
</gene>
<dbReference type="Pfam" id="PF03881">
    <property type="entry name" value="Fructosamin_kin"/>
    <property type="match status" value="1"/>
</dbReference>
<dbReference type="AlphaFoldDB" id="A0A2N3NL64"/>
<dbReference type="InterPro" id="IPR016477">
    <property type="entry name" value="Fructo-/Ketosamine-3-kinase"/>
</dbReference>
<dbReference type="OrthoDB" id="5772781at2759"/>
<sequence length="311" mass="35170">MTQSNSELLQIGRAPQLDPAILKHLPLRCRVLVTKAHGVSSWATTARIDVERENGRKQSFFIKVVARDTGKAMVHGEFRSMSEIFRLMPDFVPKPIAWGTYQSKPNVAFFLREFKEMTGDMPRPASFATSLAKLHQTSVSPTGQFGFDTTTYAGNLPQFVKWENSWEVFFSKSLKHALNLEIAAKGRDKELELLIPALFNKVIPRLLRPLESGGRTVKPSLVHGDLWYANSGNDVNTNKPLVFDACSFYAHNEYEFGRWRTACNRFGPEYIAAYTSIVQVSAPKEDFEGRLDLYRLVINVMRGLVEKYGGD</sequence>
<dbReference type="InterPro" id="IPR011009">
    <property type="entry name" value="Kinase-like_dom_sf"/>
</dbReference>
<comment type="catalytic activity">
    <reaction evidence="2">
        <text>N(6)-D-ribulosyl-L-lysyl-[protein] + ATP = N(6)-(3-O-phospho-D-ribulosyl)-L-lysyl-[protein] + ADP + H(+)</text>
        <dbReference type="Rhea" id="RHEA:48432"/>
        <dbReference type="Rhea" id="RHEA-COMP:12103"/>
        <dbReference type="Rhea" id="RHEA-COMP:12104"/>
        <dbReference type="ChEBI" id="CHEBI:15378"/>
        <dbReference type="ChEBI" id="CHEBI:30616"/>
        <dbReference type="ChEBI" id="CHEBI:90418"/>
        <dbReference type="ChEBI" id="CHEBI:90420"/>
        <dbReference type="ChEBI" id="CHEBI:456216"/>
        <dbReference type="EC" id="2.7.1.172"/>
    </reaction>
    <physiologicalReaction direction="left-to-right" evidence="2">
        <dbReference type="Rhea" id="RHEA:48433"/>
    </physiologicalReaction>
</comment>
<reference evidence="3 4" key="1">
    <citation type="journal article" date="2017" name="G3 (Bethesda)">
        <title>First Draft Genome Sequence of the Pathogenic Fungus Lomentospora prolificans (Formerly Scedosporium prolificans).</title>
        <authorList>
            <person name="Luo R."/>
            <person name="Zimin A."/>
            <person name="Workman R."/>
            <person name="Fan Y."/>
            <person name="Pertea G."/>
            <person name="Grossman N."/>
            <person name="Wear M.P."/>
            <person name="Jia B."/>
            <person name="Miller H."/>
            <person name="Casadevall A."/>
            <person name="Timp W."/>
            <person name="Zhang S.X."/>
            <person name="Salzberg S.L."/>
        </authorList>
    </citation>
    <scope>NUCLEOTIDE SEQUENCE [LARGE SCALE GENOMIC DNA]</scope>
    <source>
        <strain evidence="3 4">JHH-5317</strain>
    </source>
</reference>
<dbReference type="Proteomes" id="UP000233524">
    <property type="component" value="Unassembled WGS sequence"/>
</dbReference>
<dbReference type="VEuPathDB" id="FungiDB:jhhlp_000490"/>
<dbReference type="PANTHER" id="PTHR12149">
    <property type="entry name" value="FRUCTOSAMINE 3 KINASE-RELATED PROTEIN"/>
    <property type="match status" value="1"/>
</dbReference>
<evidence type="ECO:0000313" key="4">
    <source>
        <dbReference type="Proteomes" id="UP000233524"/>
    </source>
</evidence>
<dbReference type="EC" id="2.7.1.172" evidence="1"/>
<organism evidence="3 4">
    <name type="scientific">Lomentospora prolificans</name>
    <dbReference type="NCBI Taxonomy" id="41688"/>
    <lineage>
        <taxon>Eukaryota</taxon>
        <taxon>Fungi</taxon>
        <taxon>Dikarya</taxon>
        <taxon>Ascomycota</taxon>
        <taxon>Pezizomycotina</taxon>
        <taxon>Sordariomycetes</taxon>
        <taxon>Hypocreomycetidae</taxon>
        <taxon>Microascales</taxon>
        <taxon>Microascaceae</taxon>
        <taxon>Lomentospora</taxon>
    </lineage>
</organism>
<proteinExistence type="predicted"/>
<dbReference type="Gene3D" id="3.90.1200.10">
    <property type="match status" value="1"/>
</dbReference>
<dbReference type="SUPFAM" id="SSF56112">
    <property type="entry name" value="Protein kinase-like (PK-like)"/>
    <property type="match status" value="1"/>
</dbReference>
<comment type="caution">
    <text evidence="3">The sequence shown here is derived from an EMBL/GenBank/DDBJ whole genome shotgun (WGS) entry which is preliminary data.</text>
</comment>
<dbReference type="EMBL" id="NLAX01000002">
    <property type="protein sequence ID" value="PKS13148.1"/>
    <property type="molecule type" value="Genomic_DNA"/>
</dbReference>
<evidence type="ECO:0000256" key="2">
    <source>
        <dbReference type="ARBA" id="ARBA00048655"/>
    </source>
</evidence>
<dbReference type="GO" id="GO:0102193">
    <property type="term" value="F:protein-ribulosamine 3-kinase activity"/>
    <property type="evidence" value="ECO:0007669"/>
    <property type="project" value="UniProtKB-EC"/>
</dbReference>
<protein>
    <recommendedName>
        <fullName evidence="1">protein-ribulosamine 3-kinase</fullName>
        <ecNumber evidence="1">2.7.1.172</ecNumber>
    </recommendedName>
</protein>
<keyword evidence="4" id="KW-1185">Reference proteome</keyword>
<evidence type="ECO:0000313" key="3">
    <source>
        <dbReference type="EMBL" id="PKS13148.1"/>
    </source>
</evidence>
<name>A0A2N3NL64_9PEZI</name>
<accession>A0A2N3NL64</accession>
<dbReference type="PANTHER" id="PTHR12149:SF8">
    <property type="entry name" value="PROTEIN-RIBULOSAMINE 3-KINASE"/>
    <property type="match status" value="1"/>
</dbReference>
<dbReference type="InParanoid" id="A0A2N3NL64"/>